<organism evidence="1 2">
    <name type="scientific">Methylobacterium isbiliense</name>
    <dbReference type="NCBI Taxonomy" id="315478"/>
    <lineage>
        <taxon>Bacteria</taxon>
        <taxon>Pseudomonadati</taxon>
        <taxon>Pseudomonadota</taxon>
        <taxon>Alphaproteobacteria</taxon>
        <taxon>Hyphomicrobiales</taxon>
        <taxon>Methylobacteriaceae</taxon>
        <taxon>Methylobacterium</taxon>
    </lineage>
</organism>
<gene>
    <name evidence="1" type="ORF">GMJLKIPL_5474</name>
</gene>
<reference evidence="1" key="1">
    <citation type="journal article" date="2021" name="Front. Microbiol.">
        <title>Comprehensive Comparative Genomics and Phenotyping of Methylobacterium Species.</title>
        <authorList>
            <person name="Alessa O."/>
            <person name="Ogura Y."/>
            <person name="Fujitani Y."/>
            <person name="Takami H."/>
            <person name="Hayashi T."/>
            <person name="Sahin N."/>
            <person name="Tani A."/>
        </authorList>
    </citation>
    <scope>NUCLEOTIDE SEQUENCE</scope>
    <source>
        <strain evidence="1">DSM 17168</strain>
    </source>
</reference>
<keyword evidence="2" id="KW-1185">Reference proteome</keyword>
<evidence type="ECO:0000313" key="2">
    <source>
        <dbReference type="Proteomes" id="UP001055153"/>
    </source>
</evidence>
<comment type="caution">
    <text evidence="1">The sequence shown here is derived from an EMBL/GenBank/DDBJ whole genome shotgun (WGS) entry which is preliminary data.</text>
</comment>
<proteinExistence type="predicted"/>
<evidence type="ECO:0000313" key="1">
    <source>
        <dbReference type="EMBL" id="GJE03517.1"/>
    </source>
</evidence>
<dbReference type="Proteomes" id="UP001055153">
    <property type="component" value="Unassembled WGS sequence"/>
</dbReference>
<reference evidence="1" key="2">
    <citation type="submission" date="2021-08" db="EMBL/GenBank/DDBJ databases">
        <authorList>
            <person name="Tani A."/>
            <person name="Ola A."/>
            <person name="Ogura Y."/>
            <person name="Katsura K."/>
            <person name="Hayashi T."/>
        </authorList>
    </citation>
    <scope>NUCLEOTIDE SEQUENCE</scope>
    <source>
        <strain evidence="1">DSM 17168</strain>
    </source>
</reference>
<name>A0ABQ4SK36_9HYPH</name>
<sequence length="61" mass="7092">MAKLDGRNLPYLLWSEKALAHSRRMIDRSYEVLRRSSIVLNSLSYQRPEAKARSDDKADRG</sequence>
<protein>
    <submittedName>
        <fullName evidence="1">Uncharacterized protein</fullName>
    </submittedName>
</protein>
<dbReference type="RefSeq" id="WP_238240908.1">
    <property type="nucleotide sequence ID" value="NZ_BPQQ01000081.1"/>
</dbReference>
<accession>A0ABQ4SK36</accession>
<dbReference type="EMBL" id="BPQQ01000081">
    <property type="protein sequence ID" value="GJE03517.1"/>
    <property type="molecule type" value="Genomic_DNA"/>
</dbReference>